<dbReference type="PATRIC" id="fig|1616.3.peg.680"/>
<gene>
    <name evidence="2" type="ORF">IV73_GL000662</name>
</gene>
<dbReference type="Proteomes" id="UP000051655">
    <property type="component" value="Unassembled WGS sequence"/>
</dbReference>
<keyword evidence="3" id="KW-1185">Reference proteome</keyword>
<evidence type="ECO:0000313" key="3">
    <source>
        <dbReference type="Proteomes" id="UP000051655"/>
    </source>
</evidence>
<protein>
    <submittedName>
        <fullName evidence="2">Uncharacterized protein</fullName>
    </submittedName>
</protein>
<name>A0A0R2JJP2_9LACO</name>
<dbReference type="STRING" id="1616.IV73_GL000662"/>
<comment type="caution">
    <text evidence="2">The sequence shown here is derived from an EMBL/GenBank/DDBJ whole genome shotgun (WGS) entry which is preliminary data.</text>
</comment>
<feature type="region of interest" description="Disordered" evidence="1">
    <location>
        <begin position="169"/>
        <end position="188"/>
    </location>
</feature>
<sequence>MERTGNELIATLKAEEIEHKVWTAADQSTVQLDPLFDYVEEQLQANQMVSGEIMISGTEPIHLTLESNLINLPLRYVNQISKIVIDDPAKEVNVYMIVEHPHVTRSGLRIELAASVQSYLDDPNSVKGKIAQFFDQELERINNYQEPKPEPESEPEAVKVTKAVQKVAKPKAKKTTKKAAVKKTTKGV</sequence>
<evidence type="ECO:0000313" key="2">
    <source>
        <dbReference type="EMBL" id="KRN75493.1"/>
    </source>
</evidence>
<accession>A0A0R2JJP2</accession>
<dbReference type="RefSeq" id="WP_201781072.1">
    <property type="nucleotide sequence ID" value="NZ_JQBP01000002.1"/>
</dbReference>
<reference evidence="2 3" key="1">
    <citation type="journal article" date="2015" name="Genome Announc.">
        <title>Expanding the biotechnology potential of lactobacilli through comparative genomics of 213 strains and associated genera.</title>
        <authorList>
            <person name="Sun Z."/>
            <person name="Harris H.M."/>
            <person name="McCann A."/>
            <person name="Guo C."/>
            <person name="Argimon S."/>
            <person name="Zhang W."/>
            <person name="Yang X."/>
            <person name="Jeffery I.B."/>
            <person name="Cooney J.C."/>
            <person name="Kagawa T.F."/>
            <person name="Liu W."/>
            <person name="Song Y."/>
            <person name="Salvetti E."/>
            <person name="Wrobel A."/>
            <person name="Rasinkangas P."/>
            <person name="Parkhill J."/>
            <person name="Rea M.C."/>
            <person name="O'Sullivan O."/>
            <person name="Ritari J."/>
            <person name="Douillard F.P."/>
            <person name="Paul Ross R."/>
            <person name="Yang R."/>
            <person name="Briner A.E."/>
            <person name="Felis G.E."/>
            <person name="de Vos W.M."/>
            <person name="Barrangou R."/>
            <person name="Klaenhammer T.R."/>
            <person name="Caufield P.W."/>
            <person name="Cui Y."/>
            <person name="Zhang H."/>
            <person name="O'Toole P.W."/>
        </authorList>
    </citation>
    <scope>NUCLEOTIDE SEQUENCE [LARGE SCALE GENOMIC DNA]</scope>
    <source>
        <strain evidence="2 3">DSM 20593</strain>
    </source>
</reference>
<proteinExistence type="predicted"/>
<dbReference type="EMBL" id="JQBP01000002">
    <property type="protein sequence ID" value="KRN75493.1"/>
    <property type="molecule type" value="Genomic_DNA"/>
</dbReference>
<evidence type="ECO:0000256" key="1">
    <source>
        <dbReference type="SAM" id="MobiDB-lite"/>
    </source>
</evidence>
<organism evidence="2 3">
    <name type="scientific">Weissella kandleri</name>
    <dbReference type="NCBI Taxonomy" id="1616"/>
    <lineage>
        <taxon>Bacteria</taxon>
        <taxon>Bacillati</taxon>
        <taxon>Bacillota</taxon>
        <taxon>Bacilli</taxon>
        <taxon>Lactobacillales</taxon>
        <taxon>Lactobacillaceae</taxon>
        <taxon>Weissella</taxon>
    </lineage>
</organism>
<dbReference type="AlphaFoldDB" id="A0A0R2JJP2"/>